<organism evidence="9 10">
    <name type="scientific">Candidatus Gallimonas intestinigallinarum</name>
    <dbReference type="NCBI Taxonomy" id="2838604"/>
    <lineage>
        <taxon>Bacteria</taxon>
        <taxon>Bacillati</taxon>
        <taxon>Bacillota</taxon>
        <taxon>Clostridia</taxon>
        <taxon>Candidatus Gallimonas</taxon>
    </lineage>
</organism>
<dbReference type="SUPFAM" id="SSF53067">
    <property type="entry name" value="Actin-like ATPase domain"/>
    <property type="match status" value="2"/>
</dbReference>
<dbReference type="PANTHER" id="PTHR43095:SF5">
    <property type="entry name" value="XYLULOSE KINASE"/>
    <property type="match status" value="1"/>
</dbReference>
<dbReference type="InterPro" id="IPR018484">
    <property type="entry name" value="FGGY_N"/>
</dbReference>
<evidence type="ECO:0000259" key="7">
    <source>
        <dbReference type="Pfam" id="PF00370"/>
    </source>
</evidence>
<dbReference type="InterPro" id="IPR018485">
    <property type="entry name" value="FGGY_C"/>
</dbReference>
<proteinExistence type="inferred from homology"/>
<evidence type="ECO:0000259" key="8">
    <source>
        <dbReference type="Pfam" id="PF02782"/>
    </source>
</evidence>
<comment type="caution">
    <text evidence="9">The sequence shown here is derived from an EMBL/GenBank/DDBJ whole genome shotgun (WGS) entry which is preliminary data.</text>
</comment>
<protein>
    <submittedName>
        <fullName evidence="9">Rhamnulokinase</fullName>
    </submittedName>
</protein>
<evidence type="ECO:0000256" key="4">
    <source>
        <dbReference type="ARBA" id="ARBA00022777"/>
    </source>
</evidence>
<dbReference type="InterPro" id="IPR050406">
    <property type="entry name" value="FGGY_Carb_Kinase"/>
</dbReference>
<dbReference type="InterPro" id="IPR043129">
    <property type="entry name" value="ATPase_NBD"/>
</dbReference>
<evidence type="ECO:0000256" key="1">
    <source>
        <dbReference type="ARBA" id="ARBA00009156"/>
    </source>
</evidence>
<dbReference type="AlphaFoldDB" id="A0A9D2DVD2"/>
<evidence type="ECO:0000313" key="9">
    <source>
        <dbReference type="EMBL" id="HIZ23952.1"/>
    </source>
</evidence>
<dbReference type="Pfam" id="PF00370">
    <property type="entry name" value="FGGY_N"/>
    <property type="match status" value="1"/>
</dbReference>
<feature type="domain" description="Carbohydrate kinase FGGY C-terminal" evidence="8">
    <location>
        <begin position="250"/>
        <end position="430"/>
    </location>
</feature>
<evidence type="ECO:0000313" key="10">
    <source>
        <dbReference type="Proteomes" id="UP000824044"/>
    </source>
</evidence>
<evidence type="ECO:0000256" key="6">
    <source>
        <dbReference type="ARBA" id="ARBA00023308"/>
    </source>
</evidence>
<dbReference type="CDD" id="cd07771">
    <property type="entry name" value="ASKHA_NBD_FGGY_RhaB-like"/>
    <property type="match status" value="1"/>
</dbReference>
<accession>A0A9D2DVD2</accession>
<keyword evidence="2" id="KW-0808">Transferase</keyword>
<evidence type="ECO:0000256" key="3">
    <source>
        <dbReference type="ARBA" id="ARBA00022741"/>
    </source>
</evidence>
<dbReference type="Pfam" id="PF02782">
    <property type="entry name" value="FGGY_C"/>
    <property type="match status" value="1"/>
</dbReference>
<reference evidence="9" key="2">
    <citation type="submission" date="2021-04" db="EMBL/GenBank/DDBJ databases">
        <authorList>
            <person name="Gilroy R."/>
        </authorList>
    </citation>
    <scope>NUCLEOTIDE SEQUENCE</scope>
    <source>
        <strain evidence="9">CHK33-5263</strain>
    </source>
</reference>
<keyword evidence="3" id="KW-0547">Nucleotide-binding</keyword>
<reference evidence="9" key="1">
    <citation type="journal article" date="2021" name="PeerJ">
        <title>Extensive microbial diversity within the chicken gut microbiome revealed by metagenomics and culture.</title>
        <authorList>
            <person name="Gilroy R."/>
            <person name="Ravi A."/>
            <person name="Getino M."/>
            <person name="Pursley I."/>
            <person name="Horton D.L."/>
            <person name="Alikhan N.F."/>
            <person name="Baker D."/>
            <person name="Gharbi K."/>
            <person name="Hall N."/>
            <person name="Watson M."/>
            <person name="Adriaenssens E.M."/>
            <person name="Foster-Nyarko E."/>
            <person name="Jarju S."/>
            <person name="Secka A."/>
            <person name="Antonio M."/>
            <person name="Oren A."/>
            <person name="Chaudhuri R.R."/>
            <person name="La Ragione R."/>
            <person name="Hildebrand F."/>
            <person name="Pallen M.J."/>
        </authorList>
    </citation>
    <scope>NUCLEOTIDE SEQUENCE</scope>
    <source>
        <strain evidence="9">CHK33-5263</strain>
    </source>
</reference>
<keyword evidence="6" id="KW-0684">Rhamnose metabolism</keyword>
<dbReference type="GO" id="GO:0019301">
    <property type="term" value="P:rhamnose catabolic process"/>
    <property type="evidence" value="ECO:0007669"/>
    <property type="project" value="InterPro"/>
</dbReference>
<dbReference type="GO" id="GO:0008993">
    <property type="term" value="F:rhamnulokinase activity"/>
    <property type="evidence" value="ECO:0007669"/>
    <property type="project" value="InterPro"/>
</dbReference>
<dbReference type="Gene3D" id="3.30.420.40">
    <property type="match status" value="2"/>
</dbReference>
<dbReference type="GO" id="GO:0005524">
    <property type="term" value="F:ATP binding"/>
    <property type="evidence" value="ECO:0007669"/>
    <property type="project" value="UniProtKB-KW"/>
</dbReference>
<dbReference type="InterPro" id="IPR013449">
    <property type="entry name" value="Rhamnulokinase"/>
</dbReference>
<name>A0A9D2DVD2_9FIRM</name>
<sequence>MMKKYLAIDIGASSGRHIVGWTENGKLCTEEVYRFPNGVREEAGRLAWDIGALFSHVKAGIRAAFAKHPQIESLAIDTWAVDYVLMQGDKEVLPCYAYRDGRTKDAVDAVHAKVPFAELYARTGIQFQPFNTLYQLFDDSTRGRLEGVTDFLMIPEYLSYKLTGVKAHEYTNATTTGLVSAKTGAYDRELIAALGLPAHLFGPLLQPGSRIGTLLPEVAAEVGGNTQVVFCASHDTASAVEGIPMSEGTYLSSGTWSLLGAKEPHAICSDMARAYNFSNEGGVGYVRFQKNIMGMWAINRLRAELAPEQSFDDVMNMGKESTFDELVDVNDPCFLAPASMKAAFESVLEKKPQSLGDYFRCAHRSLAMGYRKALQELSDCTGKKYETLYIVGGGAKSVWLNELTQEFCDVRVVALPIEATALGNLKVQMRN</sequence>
<feature type="domain" description="Carbohydrate kinase FGGY N-terminal" evidence="7">
    <location>
        <begin position="5"/>
        <end position="240"/>
    </location>
</feature>
<evidence type="ECO:0000256" key="5">
    <source>
        <dbReference type="ARBA" id="ARBA00022840"/>
    </source>
</evidence>
<dbReference type="EMBL" id="DXBS01000012">
    <property type="protein sequence ID" value="HIZ23952.1"/>
    <property type="molecule type" value="Genomic_DNA"/>
</dbReference>
<comment type="similarity">
    <text evidence="1">Belongs to the FGGY kinase family.</text>
</comment>
<dbReference type="Proteomes" id="UP000824044">
    <property type="component" value="Unassembled WGS sequence"/>
</dbReference>
<keyword evidence="5" id="KW-0067">ATP-binding</keyword>
<gene>
    <name evidence="9" type="ORF">H9812_00530</name>
</gene>
<evidence type="ECO:0000256" key="2">
    <source>
        <dbReference type="ARBA" id="ARBA00022679"/>
    </source>
</evidence>
<keyword evidence="4" id="KW-0418">Kinase</keyword>
<dbReference type="PANTHER" id="PTHR43095">
    <property type="entry name" value="SUGAR KINASE"/>
    <property type="match status" value="1"/>
</dbReference>